<dbReference type="Proteomes" id="UP000561271">
    <property type="component" value="Unassembled WGS sequence"/>
</dbReference>
<evidence type="ECO:0000313" key="4">
    <source>
        <dbReference type="EMBL" id="GFP39696.1"/>
    </source>
</evidence>
<dbReference type="Proteomes" id="UP000588083">
    <property type="component" value="Unassembled WGS sequence"/>
</dbReference>
<evidence type="ECO:0000313" key="3">
    <source>
        <dbReference type="EMBL" id="GFP37288.1"/>
    </source>
</evidence>
<dbReference type="AlphaFoldDB" id="A0A6V8NQY3"/>
<evidence type="ECO:0000313" key="1">
    <source>
        <dbReference type="EMBL" id="GFP22809.1"/>
    </source>
</evidence>
<gene>
    <name evidence="1" type="ORF">HKBW3S09_00276</name>
    <name evidence="2" type="ORF">HKBW3S34_01623</name>
    <name evidence="3" type="ORF">HKBW3S44_00968</name>
    <name evidence="4" type="ORF">HKBW3S47_01394</name>
</gene>
<reference evidence="5 6" key="1">
    <citation type="journal article" date="2020" name="Front. Microbiol.">
        <title>Single-cell genomics of novel Actinobacteria with the Wood-Ljungdahl pathway discovered in a serpentinizing system.</title>
        <authorList>
            <person name="Merino N."/>
            <person name="Kawai M."/>
            <person name="Boyd E.S."/>
            <person name="Colman D.R."/>
            <person name="McGlynn S.E."/>
            <person name="Nealson K.H."/>
            <person name="Kurokawa K."/>
            <person name="Hongoh Y."/>
        </authorList>
    </citation>
    <scope>NUCLEOTIDE SEQUENCE [LARGE SCALE GENOMIC DNA]</scope>
    <source>
        <strain evidence="1 7">S09_30</strain>
        <strain evidence="2 8">S34</strain>
        <strain evidence="3 5">S44</strain>
        <strain evidence="4 6">S47</strain>
    </source>
</reference>
<protein>
    <submittedName>
        <fullName evidence="1">Uncharacterized protein</fullName>
    </submittedName>
</protein>
<dbReference type="EMBL" id="BLSD01000077">
    <property type="protein sequence ID" value="GFP39696.1"/>
    <property type="molecule type" value="Genomic_DNA"/>
</dbReference>
<dbReference type="EMBL" id="BLRZ01000092">
    <property type="protein sequence ID" value="GFP30703.1"/>
    <property type="molecule type" value="Genomic_DNA"/>
</dbReference>
<proteinExistence type="predicted"/>
<keyword evidence="8" id="KW-1185">Reference proteome</keyword>
<evidence type="ECO:0000313" key="2">
    <source>
        <dbReference type="EMBL" id="GFP30703.1"/>
    </source>
</evidence>
<evidence type="ECO:0000313" key="6">
    <source>
        <dbReference type="Proteomes" id="UP000569018"/>
    </source>
</evidence>
<dbReference type="Proteomes" id="UP000569018">
    <property type="component" value="Unassembled WGS sequence"/>
</dbReference>
<evidence type="ECO:0000313" key="7">
    <source>
        <dbReference type="Proteomes" id="UP000585609"/>
    </source>
</evidence>
<evidence type="ECO:0000313" key="8">
    <source>
        <dbReference type="Proteomes" id="UP000588083"/>
    </source>
</evidence>
<evidence type="ECO:0000313" key="5">
    <source>
        <dbReference type="Proteomes" id="UP000561271"/>
    </source>
</evidence>
<name>A0A6V8NQY3_9ACTN</name>
<dbReference type="EMBL" id="BLSC01000068">
    <property type="protein sequence ID" value="GFP37288.1"/>
    <property type="molecule type" value="Genomic_DNA"/>
</dbReference>
<accession>A0A6V8NQY3</accession>
<organism evidence="1 7">
    <name type="scientific">Candidatus Hakubella thermalkaliphila</name>
    <dbReference type="NCBI Taxonomy" id="2754717"/>
    <lineage>
        <taxon>Bacteria</taxon>
        <taxon>Bacillati</taxon>
        <taxon>Actinomycetota</taxon>
        <taxon>Actinomycetota incertae sedis</taxon>
        <taxon>Candidatus Hakubellales</taxon>
        <taxon>Candidatus Hakubellaceae</taxon>
        <taxon>Candidatus Hakubella</taxon>
    </lineage>
</organism>
<dbReference type="EMBL" id="BLRW01000019">
    <property type="protein sequence ID" value="GFP22809.1"/>
    <property type="molecule type" value="Genomic_DNA"/>
</dbReference>
<dbReference type="Proteomes" id="UP000585609">
    <property type="component" value="Unassembled WGS sequence"/>
</dbReference>
<sequence length="119" mass="13611">MRGTEGGRPGKQEGEILKRVFGNKTNSDMNVIRASYAARRSPSERERSIRSCRNSARIEFWGEWARNAGRVFLMAMAVTCSDGHMPGRIVRIQEPKEDHTSLGNTEERYWSKPWAMIPI</sequence>
<comment type="caution">
    <text evidence="1">The sequence shown here is derived from an EMBL/GenBank/DDBJ whole genome shotgun (WGS) entry which is preliminary data.</text>
</comment>